<dbReference type="STRING" id="1666911.HLUCCA11_16375"/>
<comment type="caution">
    <text evidence="1">The sequence shown here is derived from an EMBL/GenBank/DDBJ whole genome shotgun (WGS) entry which is preliminary data.</text>
</comment>
<dbReference type="Gene3D" id="2.160.20.80">
    <property type="entry name" value="E3 ubiquitin-protein ligase SopA"/>
    <property type="match status" value="1"/>
</dbReference>
<dbReference type="AlphaFoldDB" id="A0A0P7YTV6"/>
<protein>
    <submittedName>
        <fullName evidence="1">Pentapeptide repeats (8 copies)</fullName>
    </submittedName>
</protein>
<dbReference type="InterPro" id="IPR051082">
    <property type="entry name" value="Pentapeptide-BTB/POZ_domain"/>
</dbReference>
<dbReference type="EMBL" id="LJZR01000024">
    <property type="protein sequence ID" value="KPQ33999.1"/>
    <property type="molecule type" value="Genomic_DNA"/>
</dbReference>
<dbReference type="PATRIC" id="fig|1666911.3.peg.983"/>
<evidence type="ECO:0000313" key="1">
    <source>
        <dbReference type="EMBL" id="KPQ33999.1"/>
    </source>
</evidence>
<dbReference type="InterPro" id="IPR001646">
    <property type="entry name" value="5peptide_repeat"/>
</dbReference>
<reference evidence="1 2" key="1">
    <citation type="submission" date="2015-09" db="EMBL/GenBank/DDBJ databases">
        <title>Identification and resolution of microdiversity through metagenomic sequencing of parallel consortia.</title>
        <authorList>
            <person name="Nelson W.C."/>
            <person name="Romine M.F."/>
            <person name="Lindemann S.R."/>
        </authorList>
    </citation>
    <scope>NUCLEOTIDE SEQUENCE [LARGE SCALE GENOMIC DNA]</scope>
    <source>
        <strain evidence="1">Ana</strain>
    </source>
</reference>
<organism evidence="1 2">
    <name type="scientific">Phormidesmis priestleyi Ana</name>
    <dbReference type="NCBI Taxonomy" id="1666911"/>
    <lineage>
        <taxon>Bacteria</taxon>
        <taxon>Bacillati</taxon>
        <taxon>Cyanobacteriota</taxon>
        <taxon>Cyanophyceae</taxon>
        <taxon>Leptolyngbyales</taxon>
        <taxon>Leptolyngbyaceae</taxon>
        <taxon>Phormidesmis</taxon>
    </lineage>
</organism>
<proteinExistence type="predicted"/>
<dbReference type="Pfam" id="PF00805">
    <property type="entry name" value="Pentapeptide"/>
    <property type="match status" value="2"/>
</dbReference>
<dbReference type="PANTHER" id="PTHR14136">
    <property type="entry name" value="BTB_POZ DOMAIN-CONTAINING PROTEIN KCTD9"/>
    <property type="match status" value="1"/>
</dbReference>
<dbReference type="SUPFAM" id="SSF141571">
    <property type="entry name" value="Pentapeptide repeat-like"/>
    <property type="match status" value="1"/>
</dbReference>
<dbReference type="PANTHER" id="PTHR14136:SF17">
    <property type="entry name" value="BTB_POZ DOMAIN-CONTAINING PROTEIN KCTD9"/>
    <property type="match status" value="1"/>
</dbReference>
<gene>
    <name evidence="1" type="ORF">HLUCCA11_16375</name>
</gene>
<accession>A0A0P7YTV6</accession>
<name>A0A0P7YTV6_9CYAN</name>
<sequence length="204" mass="22251">MYTEIIHLIRNCDHRRVAFAVVTLMLGATSLGLAVPSRAIAADEEAIERLIRDNACPGCDLHEADLRRLDLSGADLTGADLEGANFYYANLDGAQLTDANLIDVNLGYTSARNTVFDGADLRYAIFDHTDLTNASMIATDLRESYINDANFSGAVLDNANMRDTLFHNADFSVASSLCGAITWSGTQYREGCEVAVPPEIDYKF</sequence>
<dbReference type="Proteomes" id="UP000050465">
    <property type="component" value="Unassembled WGS sequence"/>
</dbReference>
<evidence type="ECO:0000313" key="2">
    <source>
        <dbReference type="Proteomes" id="UP000050465"/>
    </source>
</evidence>